<feature type="region of interest" description="Disordered" evidence="2">
    <location>
        <begin position="398"/>
        <end position="512"/>
    </location>
</feature>
<feature type="compositionally biased region" description="Polar residues" evidence="2">
    <location>
        <begin position="472"/>
        <end position="512"/>
    </location>
</feature>
<dbReference type="Gene3D" id="3.30.160.60">
    <property type="entry name" value="Classic Zinc Finger"/>
    <property type="match status" value="1"/>
</dbReference>
<dbReference type="PROSITE" id="PS00028">
    <property type="entry name" value="ZINC_FINGER_C2H2_1"/>
    <property type="match status" value="2"/>
</dbReference>
<dbReference type="Proteomes" id="UP000286045">
    <property type="component" value="Unassembled WGS sequence"/>
</dbReference>
<dbReference type="InterPro" id="IPR013087">
    <property type="entry name" value="Znf_C2H2_type"/>
</dbReference>
<evidence type="ECO:0000313" key="4">
    <source>
        <dbReference type="EMBL" id="RWA08975.1"/>
    </source>
</evidence>
<organism evidence="4 5">
    <name type="scientific">Xylaria grammica</name>
    <dbReference type="NCBI Taxonomy" id="363999"/>
    <lineage>
        <taxon>Eukaryota</taxon>
        <taxon>Fungi</taxon>
        <taxon>Dikarya</taxon>
        <taxon>Ascomycota</taxon>
        <taxon>Pezizomycotina</taxon>
        <taxon>Sordariomycetes</taxon>
        <taxon>Xylariomycetidae</taxon>
        <taxon>Xylariales</taxon>
        <taxon>Xylariaceae</taxon>
        <taxon>Xylaria</taxon>
    </lineage>
</organism>
<keyword evidence="1" id="KW-0862">Zinc</keyword>
<feature type="compositionally biased region" description="Polar residues" evidence="2">
    <location>
        <begin position="418"/>
        <end position="430"/>
    </location>
</feature>
<dbReference type="InterPro" id="IPR036236">
    <property type="entry name" value="Znf_C2H2_sf"/>
</dbReference>
<dbReference type="AlphaFoldDB" id="A0A439D3K3"/>
<keyword evidence="5" id="KW-1185">Reference proteome</keyword>
<accession>A0A439D3K3</accession>
<evidence type="ECO:0000256" key="2">
    <source>
        <dbReference type="SAM" id="MobiDB-lite"/>
    </source>
</evidence>
<feature type="compositionally biased region" description="Low complexity" evidence="2">
    <location>
        <begin position="398"/>
        <end position="411"/>
    </location>
</feature>
<dbReference type="GO" id="GO:0008270">
    <property type="term" value="F:zinc ion binding"/>
    <property type="evidence" value="ECO:0007669"/>
    <property type="project" value="UniProtKB-KW"/>
</dbReference>
<proteinExistence type="predicted"/>
<dbReference type="STRING" id="363999.A0A439D3K3"/>
<keyword evidence="1" id="KW-0863">Zinc-finger</keyword>
<feature type="domain" description="C2H2-type" evidence="3">
    <location>
        <begin position="232"/>
        <end position="255"/>
    </location>
</feature>
<evidence type="ECO:0000313" key="5">
    <source>
        <dbReference type="Proteomes" id="UP000286045"/>
    </source>
</evidence>
<comment type="caution">
    <text evidence="4">The sequence shown here is derived from an EMBL/GenBank/DDBJ whole genome shotgun (WGS) entry which is preliminary data.</text>
</comment>
<dbReference type="SMART" id="SM00355">
    <property type="entry name" value="ZnF_C2H2"/>
    <property type="match status" value="3"/>
</dbReference>
<gene>
    <name evidence="4" type="ORF">EKO27_g6137</name>
</gene>
<feature type="region of interest" description="Disordered" evidence="2">
    <location>
        <begin position="67"/>
        <end position="94"/>
    </location>
</feature>
<name>A0A439D3K3_9PEZI</name>
<reference evidence="4 5" key="1">
    <citation type="submission" date="2018-12" db="EMBL/GenBank/DDBJ databases">
        <title>Draft genome sequence of Xylaria grammica IHI A82.</title>
        <authorList>
            <person name="Buettner E."/>
            <person name="Kellner H."/>
        </authorList>
    </citation>
    <scope>NUCLEOTIDE SEQUENCE [LARGE SCALE GENOMIC DNA]</scope>
    <source>
        <strain evidence="4 5">IHI A82</strain>
    </source>
</reference>
<protein>
    <recommendedName>
        <fullName evidence="3">C2H2-type domain-containing protein</fullName>
    </recommendedName>
</protein>
<evidence type="ECO:0000256" key="1">
    <source>
        <dbReference type="PROSITE-ProRule" id="PRU00042"/>
    </source>
</evidence>
<sequence>MTAACALGLDPPTWYCCPLPIESSSHHAGQSILFFARRLSLPKPLLVARSPTSRYFLSLPFSFPPPPPPLSPPASNGSHKQAIDPSSACDRLGQMDDPSRILAQARQQLEALKQAGLSKNDLLALLEEEPQQLPQHMTPVTPDASTLQNFSYHDINASFRPQPQYRSSISTVSSSSSGDSCFSAASVRSSVSSTSNPSNESKFWCTSCNKTFKRKFDWKRHEEEFHDRSRKYPCDSCNQSFWGPNTFNQHHKSAHGCQTCPHAEMVMKPMKKRRAYGCGFCAALHGQFERHIDHVATHFENGMTKQDWSHSNVIYGLLHQHGIIEAWKALVASKHQRFNDRQPMFGWSPESTGRAHGFVENENPGQLQDLLEFFDGSKESAKKIVQLAETCVHVVLRPKSPSSSPATSTDSIPPPSSMANGSHRQSVSRNTVREPRRSASASAIAKANKAVRRTASSSTAFETQPPKAALTSVPSMTLPSSTAQPHQPLGSTNNVYPSYMQTPNTTAHPQTQLTPISTNASTYADKALPPPPLDPVSPMAVDFPPFPEAHHMGAAPQTQSFLPEVDFTTSDWQSFTSTLVGGVGDEQQQHPHPHQPQQQVMTAFSPQGFPISWEDLGHFSGTPGP</sequence>
<feature type="domain" description="C2H2-type" evidence="3">
    <location>
        <begin position="203"/>
        <end position="231"/>
    </location>
</feature>
<evidence type="ECO:0000259" key="3">
    <source>
        <dbReference type="PROSITE" id="PS50157"/>
    </source>
</evidence>
<dbReference type="EMBL" id="RYZI01000175">
    <property type="protein sequence ID" value="RWA08975.1"/>
    <property type="molecule type" value="Genomic_DNA"/>
</dbReference>
<dbReference type="PROSITE" id="PS50157">
    <property type="entry name" value="ZINC_FINGER_C2H2_2"/>
    <property type="match status" value="2"/>
</dbReference>
<feature type="compositionally biased region" description="Low complexity" evidence="2">
    <location>
        <begin position="438"/>
        <end position="448"/>
    </location>
</feature>
<dbReference type="SUPFAM" id="SSF57667">
    <property type="entry name" value="beta-beta-alpha zinc fingers"/>
    <property type="match status" value="1"/>
</dbReference>
<keyword evidence="1" id="KW-0479">Metal-binding</keyword>